<evidence type="ECO:0000313" key="2">
    <source>
        <dbReference type="Proteomes" id="UP000886885"/>
    </source>
</evidence>
<reference evidence="1" key="1">
    <citation type="journal article" date="2020" name="bioRxiv">
        <title>Hybrid origin of Populus tomentosa Carr. identified through genome sequencing and phylogenomic analysis.</title>
        <authorList>
            <person name="An X."/>
            <person name="Gao K."/>
            <person name="Chen Z."/>
            <person name="Li J."/>
            <person name="Yang X."/>
            <person name="Yang X."/>
            <person name="Zhou J."/>
            <person name="Guo T."/>
            <person name="Zhao T."/>
            <person name="Huang S."/>
            <person name="Miao D."/>
            <person name="Khan W.U."/>
            <person name="Rao P."/>
            <person name="Ye M."/>
            <person name="Lei B."/>
            <person name="Liao W."/>
            <person name="Wang J."/>
            <person name="Ji L."/>
            <person name="Li Y."/>
            <person name="Guo B."/>
            <person name="Mustafa N.S."/>
            <person name="Li S."/>
            <person name="Yun Q."/>
            <person name="Keller S.R."/>
            <person name="Mao J."/>
            <person name="Zhang R."/>
            <person name="Strauss S.H."/>
        </authorList>
    </citation>
    <scope>NUCLEOTIDE SEQUENCE</scope>
    <source>
        <strain evidence="1">GM15</strain>
        <tissue evidence="1">Leaf</tissue>
    </source>
</reference>
<comment type="caution">
    <text evidence="1">The sequence shown here is derived from an EMBL/GenBank/DDBJ whole genome shotgun (WGS) entry which is preliminary data.</text>
</comment>
<gene>
    <name evidence="1" type="ORF">POTOM_038248</name>
</gene>
<protein>
    <submittedName>
        <fullName evidence="1">Uncharacterized protein</fullName>
    </submittedName>
</protein>
<dbReference type="InterPro" id="IPR052965">
    <property type="entry name" value="Pigment-catalase-like"/>
</dbReference>
<dbReference type="OrthoDB" id="1001765at2759"/>
<keyword evidence="2" id="KW-1185">Reference proteome</keyword>
<organism evidence="1 2">
    <name type="scientific">Populus tomentosa</name>
    <name type="common">Chinese white poplar</name>
    <dbReference type="NCBI Taxonomy" id="118781"/>
    <lineage>
        <taxon>Eukaryota</taxon>
        <taxon>Viridiplantae</taxon>
        <taxon>Streptophyta</taxon>
        <taxon>Embryophyta</taxon>
        <taxon>Tracheophyta</taxon>
        <taxon>Spermatophyta</taxon>
        <taxon>Magnoliopsida</taxon>
        <taxon>eudicotyledons</taxon>
        <taxon>Gunneridae</taxon>
        <taxon>Pentapetalae</taxon>
        <taxon>rosids</taxon>
        <taxon>fabids</taxon>
        <taxon>Malpighiales</taxon>
        <taxon>Salicaceae</taxon>
        <taxon>Saliceae</taxon>
        <taxon>Populus</taxon>
    </lineage>
</organism>
<name>A0A8X7YVA4_POPTO</name>
<accession>A0A8X7YVA4</accession>
<sequence length="115" mass="11865">MDAALGRALSPPFDPYASSLHYRIASHVIPYVGLAGYVGANPNLQAKTSKRLVAGLSAVEGGQDAAGIKDEGLVVPKRLGAEGRIGGKVLSGDEFSLGYARTPEEIPRAVFGSGN</sequence>
<dbReference type="Proteomes" id="UP000886885">
    <property type="component" value="Chromosome 10D"/>
</dbReference>
<dbReference type="PANTHER" id="PTHR31694:SF12">
    <property type="entry name" value="DESICCATION-LIKE PROTEIN"/>
    <property type="match status" value="1"/>
</dbReference>
<dbReference type="EMBL" id="JAAWWB010000020">
    <property type="protein sequence ID" value="KAG6757919.1"/>
    <property type="molecule type" value="Genomic_DNA"/>
</dbReference>
<proteinExistence type="predicted"/>
<dbReference type="PANTHER" id="PTHR31694">
    <property type="entry name" value="DESICCATION-LIKE PROTEIN"/>
    <property type="match status" value="1"/>
</dbReference>
<evidence type="ECO:0000313" key="1">
    <source>
        <dbReference type="EMBL" id="KAG6757919.1"/>
    </source>
</evidence>
<dbReference type="Pfam" id="PF13668">
    <property type="entry name" value="Ferritin_2"/>
    <property type="match status" value="1"/>
</dbReference>
<dbReference type="AlphaFoldDB" id="A0A8X7YVA4"/>